<feature type="region of interest" description="Interaction with tRNA" evidence="9">
    <location>
        <begin position="149"/>
        <end position="151"/>
    </location>
</feature>
<dbReference type="PANTHER" id="PTHR11933">
    <property type="entry name" value="TRNA 5-METHYLAMINOMETHYL-2-THIOURIDYLATE -METHYLTRANSFERASE"/>
    <property type="match status" value="1"/>
</dbReference>
<dbReference type="Pfam" id="PF20258">
    <property type="entry name" value="tRNA_Me_trans_C"/>
    <property type="match status" value="1"/>
</dbReference>
<dbReference type="Gene3D" id="3.40.50.620">
    <property type="entry name" value="HUPs"/>
    <property type="match status" value="1"/>
</dbReference>
<proteinExistence type="inferred from homology"/>
<dbReference type="FunFam" id="3.40.50.620:FF:000115">
    <property type="entry name" value="tRNA-specific 2-thiouridylase MnmA"/>
    <property type="match status" value="1"/>
</dbReference>
<dbReference type="Pfam" id="PF20259">
    <property type="entry name" value="tRNA_Me_trans_M"/>
    <property type="match status" value="1"/>
</dbReference>
<keyword evidence="6 9" id="KW-0694">RNA-binding</keyword>
<keyword evidence="1 9" id="KW-0820">tRNA-binding</keyword>
<keyword evidence="3 9" id="KW-0819">tRNA processing</keyword>
<dbReference type="Gene3D" id="2.30.30.280">
    <property type="entry name" value="Adenine nucleotide alpha hydrolases-like domains"/>
    <property type="match status" value="1"/>
</dbReference>
<dbReference type="InterPro" id="IPR046884">
    <property type="entry name" value="MnmA-like_central"/>
</dbReference>
<dbReference type="InterPro" id="IPR046885">
    <property type="entry name" value="MnmA-like_C"/>
</dbReference>
<reference evidence="12 13" key="1">
    <citation type="journal article" date="2016" name="Nat. Commun.">
        <title>Thousands of microbial genomes shed light on interconnected biogeochemical processes in an aquifer system.</title>
        <authorList>
            <person name="Anantharaman K."/>
            <person name="Brown C.T."/>
            <person name="Hug L.A."/>
            <person name="Sharon I."/>
            <person name="Castelle C.J."/>
            <person name="Probst A.J."/>
            <person name="Thomas B.C."/>
            <person name="Singh A."/>
            <person name="Wilkins M.J."/>
            <person name="Karaoz U."/>
            <person name="Brodie E.L."/>
            <person name="Williams K.H."/>
            <person name="Hubbard S.S."/>
            <person name="Banfield J.F."/>
        </authorList>
    </citation>
    <scope>NUCLEOTIDE SEQUENCE [LARGE SCALE GENOMIC DNA]</scope>
</reference>
<evidence type="ECO:0000256" key="8">
    <source>
        <dbReference type="ARBA" id="ARBA00051542"/>
    </source>
</evidence>
<evidence type="ECO:0000256" key="1">
    <source>
        <dbReference type="ARBA" id="ARBA00022555"/>
    </source>
</evidence>
<keyword evidence="7" id="KW-1015">Disulfide bond</keyword>
<keyword evidence="9" id="KW-0963">Cytoplasm</keyword>
<keyword evidence="5 9" id="KW-0067">ATP-binding</keyword>
<name>A0A1F4UYZ4_UNCKA</name>
<dbReference type="NCBIfam" id="TIGR00420">
    <property type="entry name" value="trmU"/>
    <property type="match status" value="1"/>
</dbReference>
<dbReference type="AlphaFoldDB" id="A0A1F4UYZ4"/>
<dbReference type="PANTHER" id="PTHR11933:SF5">
    <property type="entry name" value="MITOCHONDRIAL TRNA-SPECIFIC 2-THIOURIDYLASE 1"/>
    <property type="match status" value="1"/>
</dbReference>
<feature type="binding site" evidence="9">
    <location>
        <begin position="14"/>
        <end position="21"/>
    </location>
    <ligand>
        <name>ATP</name>
        <dbReference type="ChEBI" id="CHEBI:30616"/>
    </ligand>
</feature>
<feature type="domain" description="tRNA-specific 2-thiouridylase MnmA-like central" evidence="11">
    <location>
        <begin position="207"/>
        <end position="271"/>
    </location>
</feature>
<dbReference type="GO" id="GO:0005524">
    <property type="term" value="F:ATP binding"/>
    <property type="evidence" value="ECO:0007669"/>
    <property type="project" value="UniProtKB-KW"/>
</dbReference>
<comment type="function">
    <text evidence="9">Catalyzes the 2-thiolation of uridine at the wobble position (U34) of tRNA, leading to the formation of s(2)U34.</text>
</comment>
<dbReference type="Proteomes" id="UP000177458">
    <property type="component" value="Unassembled WGS sequence"/>
</dbReference>
<comment type="catalytic activity">
    <reaction evidence="8 9">
        <text>S-sulfanyl-L-cysteinyl-[protein] + uridine(34) in tRNA + AH2 + ATP = 2-thiouridine(34) in tRNA + L-cysteinyl-[protein] + A + AMP + diphosphate + H(+)</text>
        <dbReference type="Rhea" id="RHEA:47032"/>
        <dbReference type="Rhea" id="RHEA-COMP:10131"/>
        <dbReference type="Rhea" id="RHEA-COMP:11726"/>
        <dbReference type="Rhea" id="RHEA-COMP:11727"/>
        <dbReference type="Rhea" id="RHEA-COMP:11728"/>
        <dbReference type="ChEBI" id="CHEBI:13193"/>
        <dbReference type="ChEBI" id="CHEBI:15378"/>
        <dbReference type="ChEBI" id="CHEBI:17499"/>
        <dbReference type="ChEBI" id="CHEBI:29950"/>
        <dbReference type="ChEBI" id="CHEBI:30616"/>
        <dbReference type="ChEBI" id="CHEBI:33019"/>
        <dbReference type="ChEBI" id="CHEBI:61963"/>
        <dbReference type="ChEBI" id="CHEBI:65315"/>
        <dbReference type="ChEBI" id="CHEBI:87170"/>
        <dbReference type="ChEBI" id="CHEBI:456215"/>
        <dbReference type="EC" id="2.8.1.13"/>
    </reaction>
</comment>
<protein>
    <recommendedName>
        <fullName evidence="9">tRNA-specific 2-thiouridylase MnmA</fullName>
        <ecNumber evidence="9">2.8.1.13</ecNumber>
    </recommendedName>
</protein>
<dbReference type="SUPFAM" id="SSF52402">
    <property type="entry name" value="Adenine nucleotide alpha hydrolases-like"/>
    <property type="match status" value="1"/>
</dbReference>
<dbReference type="EMBL" id="MEVF01000009">
    <property type="protein sequence ID" value="OGC50151.1"/>
    <property type="molecule type" value="Genomic_DNA"/>
</dbReference>
<dbReference type="GO" id="GO:0103016">
    <property type="term" value="F:tRNA-uridine 2-sulfurtransferase activity"/>
    <property type="evidence" value="ECO:0007669"/>
    <property type="project" value="UniProtKB-EC"/>
</dbReference>
<dbReference type="FunFam" id="2.30.30.280:FF:000001">
    <property type="entry name" value="tRNA-specific 2-thiouridylase MnmA"/>
    <property type="match status" value="1"/>
</dbReference>
<dbReference type="Gene3D" id="2.40.30.10">
    <property type="entry name" value="Translation factors"/>
    <property type="match status" value="1"/>
</dbReference>
<evidence type="ECO:0000256" key="2">
    <source>
        <dbReference type="ARBA" id="ARBA00022679"/>
    </source>
</evidence>
<dbReference type="HAMAP" id="MF_00144">
    <property type="entry name" value="tRNA_thiouridyl_MnmA"/>
    <property type="match status" value="1"/>
</dbReference>
<gene>
    <name evidence="9" type="primary">mnmA</name>
    <name evidence="12" type="ORF">A3A69_00670</name>
</gene>
<evidence type="ECO:0000256" key="3">
    <source>
        <dbReference type="ARBA" id="ARBA00022694"/>
    </source>
</evidence>
<comment type="caution">
    <text evidence="9">Lacks conserved residue(s) required for the propagation of feature annotation.</text>
</comment>
<evidence type="ECO:0000259" key="11">
    <source>
        <dbReference type="Pfam" id="PF20259"/>
    </source>
</evidence>
<evidence type="ECO:0000256" key="7">
    <source>
        <dbReference type="ARBA" id="ARBA00023157"/>
    </source>
</evidence>
<dbReference type="InterPro" id="IPR004506">
    <property type="entry name" value="MnmA-like"/>
</dbReference>
<evidence type="ECO:0000313" key="13">
    <source>
        <dbReference type="Proteomes" id="UP000177458"/>
    </source>
</evidence>
<feature type="binding site" evidence="9">
    <location>
        <position position="40"/>
    </location>
    <ligand>
        <name>ATP</name>
        <dbReference type="ChEBI" id="CHEBI:30616"/>
    </ligand>
</feature>
<feature type="binding site" evidence="9">
    <location>
        <position position="127"/>
    </location>
    <ligand>
        <name>ATP</name>
        <dbReference type="ChEBI" id="CHEBI:30616"/>
    </ligand>
</feature>
<comment type="subcellular location">
    <subcellularLocation>
        <location evidence="9">Cytoplasm</location>
    </subcellularLocation>
</comment>
<dbReference type="CDD" id="cd01998">
    <property type="entry name" value="MnmA_TRMU-like"/>
    <property type="match status" value="1"/>
</dbReference>
<feature type="domain" description="tRNA-specific 2-thiouridylase MnmA-like C-terminal" evidence="10">
    <location>
        <begin position="279"/>
        <end position="355"/>
    </location>
</feature>
<feature type="active site" description="Nucleophile" evidence="9">
    <location>
        <position position="103"/>
    </location>
</feature>
<evidence type="ECO:0000256" key="5">
    <source>
        <dbReference type="ARBA" id="ARBA00022840"/>
    </source>
</evidence>
<evidence type="ECO:0000256" key="4">
    <source>
        <dbReference type="ARBA" id="ARBA00022741"/>
    </source>
</evidence>
<sequence>MVNLSKNKLKVAVGLSGGVDSSVAAYLLKEQGYEVVGVHMQCWDQRGDGCTADRDRADAAEVAGILGIKFVVLDFVKEYKEKVINYFYSEYEKGRTPNPDVMCNKEIKFGMFLDWAVGAGFNYIATGHYARILNDSGVYKLLKGVDQSKDQSYFLYLLGQEQLSKTLFPVGDKHKKEVRAIAKKTGLPTHSKTDSVGICFIGDIDVKEFLKQRLPNKEGNVVNSKGEVIGKHEGIWFYTIGQRHGFSIDKYQGLPMYVIDKNVGKNELVVGFAKEAERKSFEVSDLHWIAEDLLRSHISISCDVRIRHLGDLYKAALSNGGENGKVLLEDSVFGVAPGQSAVFYIGDELVGGGIIK</sequence>
<dbReference type="Pfam" id="PF03054">
    <property type="entry name" value="tRNA_Me_trans"/>
    <property type="match status" value="1"/>
</dbReference>
<evidence type="ECO:0000313" key="12">
    <source>
        <dbReference type="EMBL" id="OGC50151.1"/>
    </source>
</evidence>
<keyword evidence="4 9" id="KW-0547">Nucleotide-binding</keyword>
<feature type="site" description="Interaction with tRNA" evidence="9">
    <location>
        <position position="339"/>
    </location>
</feature>
<comment type="caution">
    <text evidence="12">The sequence shown here is derived from an EMBL/GenBank/DDBJ whole genome shotgun (WGS) entry which is preliminary data.</text>
</comment>
<dbReference type="InterPro" id="IPR023382">
    <property type="entry name" value="MnmA-like_central_sf"/>
</dbReference>
<comment type="similarity">
    <text evidence="9">Belongs to the MnmA/TRMU family.</text>
</comment>
<dbReference type="GO" id="GO:0000049">
    <property type="term" value="F:tRNA binding"/>
    <property type="evidence" value="ECO:0007669"/>
    <property type="project" value="UniProtKB-KW"/>
</dbReference>
<dbReference type="GO" id="GO:0005737">
    <property type="term" value="C:cytoplasm"/>
    <property type="evidence" value="ECO:0007669"/>
    <property type="project" value="UniProtKB-SubCell"/>
</dbReference>
<dbReference type="GO" id="GO:0002143">
    <property type="term" value="P:tRNA wobble position uridine thiolation"/>
    <property type="evidence" value="ECO:0007669"/>
    <property type="project" value="TreeGrafter"/>
</dbReference>
<evidence type="ECO:0000256" key="9">
    <source>
        <dbReference type="HAMAP-Rule" id="MF_00144"/>
    </source>
</evidence>
<feature type="site" description="Interaction with tRNA" evidence="9">
    <location>
        <position position="128"/>
    </location>
</feature>
<feature type="region of interest" description="Interaction with target base in tRNA" evidence="9">
    <location>
        <begin position="98"/>
        <end position="100"/>
    </location>
</feature>
<dbReference type="NCBIfam" id="NF001138">
    <property type="entry name" value="PRK00143.1"/>
    <property type="match status" value="1"/>
</dbReference>
<organism evidence="12 13">
    <name type="scientific">candidate division WWE3 bacterium RIFCSPLOWO2_01_FULL_37_15</name>
    <dbReference type="NCBI Taxonomy" id="1802622"/>
    <lineage>
        <taxon>Bacteria</taxon>
        <taxon>Katanobacteria</taxon>
    </lineage>
</organism>
<accession>A0A1F4UYZ4</accession>
<dbReference type="EC" id="2.8.1.13" evidence="9"/>
<evidence type="ECO:0000256" key="6">
    <source>
        <dbReference type="ARBA" id="ARBA00022884"/>
    </source>
</evidence>
<feature type="active site" description="Cysteine persulfide intermediate" evidence="9">
    <location>
        <position position="199"/>
    </location>
</feature>
<keyword evidence="2 9" id="KW-0808">Transferase</keyword>
<dbReference type="InterPro" id="IPR014729">
    <property type="entry name" value="Rossmann-like_a/b/a_fold"/>
</dbReference>
<evidence type="ECO:0000259" key="10">
    <source>
        <dbReference type="Pfam" id="PF20258"/>
    </source>
</evidence>